<evidence type="ECO:0000313" key="7">
    <source>
        <dbReference type="Proteomes" id="UP001285616"/>
    </source>
</evidence>
<dbReference type="AlphaFoldDB" id="A0A0K3KW74"/>
<evidence type="ECO:0000313" key="2">
    <source>
        <dbReference type="EMBL" id="EMM0028453.1"/>
    </source>
</evidence>
<dbReference type="Proteomes" id="UP000255201">
    <property type="component" value="Unassembled WGS sequence"/>
</dbReference>
<gene>
    <name evidence="3" type="ORF">NCTC10764_01571</name>
    <name evidence="4" type="ORF">NCTC8621_01853</name>
    <name evidence="2" type="ORF">P6223_005138</name>
    <name evidence="1" type="ORF">R8O40_003824</name>
</gene>
<dbReference type="EMBL" id="ABONVU020000015">
    <property type="protein sequence ID" value="EMJ5255539.1"/>
    <property type="molecule type" value="Genomic_DNA"/>
</dbReference>
<organism evidence="1 7">
    <name type="scientific">Escherichia coli</name>
    <dbReference type="NCBI Taxonomy" id="562"/>
    <lineage>
        <taxon>Bacteria</taxon>
        <taxon>Pseudomonadati</taxon>
        <taxon>Pseudomonadota</taxon>
        <taxon>Gammaproteobacteria</taxon>
        <taxon>Enterobacterales</taxon>
        <taxon>Enterobacteriaceae</taxon>
        <taxon>Escherichia</taxon>
    </lineage>
</organism>
<dbReference type="EMBL" id="ABLFQU030000086">
    <property type="protein sequence ID" value="EMM0028453.1"/>
    <property type="molecule type" value="Genomic_DNA"/>
</dbReference>
<dbReference type="RefSeq" id="WP_001199104.1">
    <property type="nucleotide sequence ID" value="NZ_AP022525.1"/>
</dbReference>
<proteinExistence type="predicted"/>
<accession>A0A0K3KW74</accession>
<name>A0A0K3KW74_ECOLX</name>
<protein>
    <submittedName>
        <fullName evidence="3">Putative prophage protein</fullName>
    </submittedName>
</protein>
<dbReference type="EMBL" id="UFZL01000001">
    <property type="protein sequence ID" value="STE55040.1"/>
    <property type="molecule type" value="Genomic_DNA"/>
</dbReference>
<dbReference type="Proteomes" id="UP000255093">
    <property type="component" value="Unassembled WGS sequence"/>
</dbReference>
<evidence type="ECO:0000313" key="5">
    <source>
        <dbReference type="Proteomes" id="UP000255093"/>
    </source>
</evidence>
<reference evidence="1" key="2">
    <citation type="submission" date="2024-02" db="EMBL/GenBank/DDBJ databases">
        <authorList>
            <consortium name="Clinical and Environmental Microbiology Branch: Whole genome sequencing antimicrobial resistance pathogens in the healthcare setting"/>
        </authorList>
    </citation>
    <scope>NUCLEOTIDE SEQUENCE</scope>
    <source>
        <strain evidence="1">1924188</strain>
        <strain evidence="2">2023CK-00345</strain>
    </source>
</reference>
<evidence type="ECO:0000313" key="6">
    <source>
        <dbReference type="Proteomes" id="UP000255201"/>
    </source>
</evidence>
<dbReference type="Proteomes" id="UP001285616">
    <property type="component" value="Unassembled WGS sequence"/>
</dbReference>
<evidence type="ECO:0000313" key="3">
    <source>
        <dbReference type="EMBL" id="STE55040.1"/>
    </source>
</evidence>
<evidence type="ECO:0000313" key="4">
    <source>
        <dbReference type="EMBL" id="STH81909.1"/>
    </source>
</evidence>
<reference evidence="5 6" key="1">
    <citation type="submission" date="2018-06" db="EMBL/GenBank/DDBJ databases">
        <authorList>
            <consortium name="Pathogen Informatics"/>
            <person name="Doyle S."/>
        </authorList>
    </citation>
    <scope>NUCLEOTIDE SEQUENCE [LARGE SCALE GENOMIC DNA]</scope>
    <source>
        <strain evidence="3 6">NCTC10764</strain>
        <strain evidence="4 5">NCTC8621</strain>
    </source>
</reference>
<sequence>MQYDEFQAEATANGIRTGSMTIDYHDAIRRLDAGEFDTPNVRGLRILQCLAQADEAGLLGKLPVEMKVAQWRWLYVTTFINEEEDKNGTIDILNEHGTTEHAVVYNGMYGFMTIYPGPIRFALQQYIEWNLIQKYGEAEGMGRALFLYQKMLTTSPDKGFILSDMGREGLEILLDEIINEMNTHGMQSETDIK</sequence>
<dbReference type="EMBL" id="UGBW01000003">
    <property type="protein sequence ID" value="STH81909.1"/>
    <property type="molecule type" value="Genomic_DNA"/>
</dbReference>
<evidence type="ECO:0000313" key="1">
    <source>
        <dbReference type="EMBL" id="EMJ5255539.1"/>
    </source>
</evidence>